<keyword evidence="4" id="KW-0560">Oxidoreductase</keyword>
<dbReference type="InterPro" id="IPR001268">
    <property type="entry name" value="NADH_UbQ_OxRdtase_30kDa_su"/>
</dbReference>
<sequence length="452" mass="46376">MSGTTDATAYDGLPETVTEIFGEEATAERGYDLLTVDVPTGSWIAALEIARDKLGCTYFDWLSAVDEPGTGFRVCAHVVALEGGAVRRLLLRTTVPHAAPALPTAVDIYAGAQWHERETHEMFGVEFTGHPHLVPLLLPEGFEGHPLRKDFVLAARVAKAWPGAKEPGESDHGGPKRRQMLPPGVPDPNDWGPQKGQLPPAPARPARTPRAPGAAGAADRPPRRARSVAEGSATQAGAAVPAPDATAARPPRRTRSVSEGSASQAAEAATPSPEAETPAAAAPRPPRRTRSVTEGSASQAAEAAPPASEAPPESAGSAEAGASGARPAPAAPARSADAPWHHARPAFQDGEEAEPPRKAAATRTGTSEDTDTDAAAAADAAAETLRGDAGAAKEPREAPGDDSGQADAGREPDREPGQDAAGPADESTADTAGPTQTTDPTDTTRDRGSDDA</sequence>
<evidence type="ECO:0000313" key="5">
    <source>
        <dbReference type="Proteomes" id="UP001598448"/>
    </source>
</evidence>
<evidence type="ECO:0000256" key="2">
    <source>
        <dbReference type="SAM" id="MobiDB-lite"/>
    </source>
</evidence>
<dbReference type="Gene3D" id="3.30.460.80">
    <property type="entry name" value="NADH:ubiquinone oxidoreductase, 30kDa subunit"/>
    <property type="match status" value="1"/>
</dbReference>
<protein>
    <submittedName>
        <fullName evidence="4">NADH-quinone oxidoreductase subunit C</fullName>
        <ecNumber evidence="4">1.6.5.9</ecNumber>
    </submittedName>
</protein>
<dbReference type="InterPro" id="IPR037232">
    <property type="entry name" value="NADH_quin_OxRdtase_su_C/D-like"/>
</dbReference>
<dbReference type="Proteomes" id="UP001598448">
    <property type="component" value="Unassembled WGS sequence"/>
</dbReference>
<reference evidence="4 5" key="1">
    <citation type="submission" date="2024-09" db="EMBL/GenBank/DDBJ databases">
        <title>The Natural Products Discovery Center: Release of the First 8490 Sequenced Strains for Exploring Actinobacteria Biosynthetic Diversity.</title>
        <authorList>
            <person name="Kalkreuter E."/>
            <person name="Kautsar S.A."/>
            <person name="Yang D."/>
            <person name="Bader C.D."/>
            <person name="Teijaro C.N."/>
            <person name="Fluegel L."/>
            <person name="Davis C.M."/>
            <person name="Simpson J.R."/>
            <person name="Lauterbach L."/>
            <person name="Steele A.D."/>
            <person name="Gui C."/>
            <person name="Meng S."/>
            <person name="Li G."/>
            <person name="Viehrig K."/>
            <person name="Ye F."/>
            <person name="Su P."/>
            <person name="Kiefer A.F."/>
            <person name="Nichols A."/>
            <person name="Cepeda A.J."/>
            <person name="Yan W."/>
            <person name="Fan B."/>
            <person name="Jiang Y."/>
            <person name="Adhikari A."/>
            <person name="Zheng C.-J."/>
            <person name="Schuster L."/>
            <person name="Cowan T.M."/>
            <person name="Smanski M.J."/>
            <person name="Chevrette M.G."/>
            <person name="De Carvalho L.P.S."/>
            <person name="Shen B."/>
        </authorList>
    </citation>
    <scope>NUCLEOTIDE SEQUENCE [LARGE SCALE GENOMIC DNA]</scope>
    <source>
        <strain evidence="4 5">NPDC058348</strain>
    </source>
</reference>
<dbReference type="PANTHER" id="PTHR10884">
    <property type="entry name" value="NADH DEHYDROGENASE UBIQUINONE IRON-SULFUR PROTEIN 3"/>
    <property type="match status" value="1"/>
</dbReference>
<dbReference type="SUPFAM" id="SSF143243">
    <property type="entry name" value="Nqo5-like"/>
    <property type="match status" value="1"/>
</dbReference>
<comment type="caution">
    <text evidence="4">The sequence shown here is derived from an EMBL/GenBank/DDBJ whole genome shotgun (WGS) entry which is preliminary data.</text>
</comment>
<organism evidence="4 5">
    <name type="scientific">Streptomyces albidochromogenes</name>
    <dbReference type="NCBI Taxonomy" id="329524"/>
    <lineage>
        <taxon>Bacteria</taxon>
        <taxon>Bacillati</taxon>
        <taxon>Actinomycetota</taxon>
        <taxon>Actinomycetes</taxon>
        <taxon>Kitasatosporales</taxon>
        <taxon>Streptomycetaceae</taxon>
        <taxon>Streptomyces</taxon>
    </lineage>
</organism>
<feature type="compositionally biased region" description="Low complexity" evidence="2">
    <location>
        <begin position="204"/>
        <end position="219"/>
    </location>
</feature>
<dbReference type="RefSeq" id="WP_386713644.1">
    <property type="nucleotide sequence ID" value="NZ_JBHXIJ010000082.1"/>
</dbReference>
<feature type="compositionally biased region" description="Low complexity" evidence="2">
    <location>
        <begin position="429"/>
        <end position="441"/>
    </location>
</feature>
<dbReference type="PANTHER" id="PTHR10884:SF14">
    <property type="entry name" value="NADH DEHYDROGENASE [UBIQUINONE] IRON-SULFUR PROTEIN 3, MITOCHONDRIAL"/>
    <property type="match status" value="1"/>
</dbReference>
<evidence type="ECO:0000259" key="3">
    <source>
        <dbReference type="Pfam" id="PF00329"/>
    </source>
</evidence>
<feature type="compositionally biased region" description="Basic and acidic residues" evidence="2">
    <location>
        <begin position="408"/>
        <end position="417"/>
    </location>
</feature>
<feature type="region of interest" description="Disordered" evidence="2">
    <location>
        <begin position="162"/>
        <end position="452"/>
    </location>
</feature>
<feature type="compositionally biased region" description="Low complexity" evidence="2">
    <location>
        <begin position="233"/>
        <end position="249"/>
    </location>
</feature>
<dbReference type="EMBL" id="JBHXIJ010000082">
    <property type="protein sequence ID" value="MFD5100091.1"/>
    <property type="molecule type" value="Genomic_DNA"/>
</dbReference>
<feature type="compositionally biased region" description="Low complexity" evidence="2">
    <location>
        <begin position="373"/>
        <end position="382"/>
    </location>
</feature>
<evidence type="ECO:0000256" key="1">
    <source>
        <dbReference type="ARBA" id="ARBA00007569"/>
    </source>
</evidence>
<evidence type="ECO:0000313" key="4">
    <source>
        <dbReference type="EMBL" id="MFD5100091.1"/>
    </source>
</evidence>
<dbReference type="Pfam" id="PF00329">
    <property type="entry name" value="Complex1_30kDa"/>
    <property type="match status" value="1"/>
</dbReference>
<gene>
    <name evidence="4" type="ORF">ACFWJN_14160</name>
</gene>
<name>A0ABW6FMR7_9ACTN</name>
<feature type="domain" description="NADH:ubiquinone oxidoreductase 30kDa subunit" evidence="3">
    <location>
        <begin position="37"/>
        <end position="156"/>
    </location>
</feature>
<keyword evidence="5" id="KW-1185">Reference proteome</keyword>
<accession>A0ABW6FMR7</accession>
<feature type="compositionally biased region" description="Low complexity" evidence="2">
    <location>
        <begin position="261"/>
        <end position="282"/>
    </location>
</feature>
<dbReference type="GO" id="GO:0050136">
    <property type="term" value="F:NADH dehydrogenase (quinone) (non-electrogenic) activity"/>
    <property type="evidence" value="ECO:0007669"/>
    <property type="project" value="UniProtKB-EC"/>
</dbReference>
<feature type="compositionally biased region" description="Basic and acidic residues" evidence="2">
    <location>
        <begin position="442"/>
        <end position="452"/>
    </location>
</feature>
<dbReference type="EC" id="1.6.5.9" evidence="4"/>
<comment type="similarity">
    <text evidence="1">Belongs to the complex I 30 kDa subunit family.</text>
</comment>
<proteinExistence type="inferred from homology"/>
<feature type="compositionally biased region" description="Low complexity" evidence="2">
    <location>
        <begin position="292"/>
        <end position="336"/>
    </location>
</feature>